<feature type="compositionally biased region" description="Low complexity" evidence="1">
    <location>
        <begin position="633"/>
        <end position="655"/>
    </location>
</feature>
<keyword evidence="5" id="KW-1185">Reference proteome</keyword>
<dbReference type="EMBL" id="RDQZ01000001">
    <property type="protein sequence ID" value="RXH17740.1"/>
    <property type="molecule type" value="Genomic_DNA"/>
</dbReference>
<evidence type="ECO:0000313" key="4">
    <source>
        <dbReference type="Proteomes" id="UP000288972"/>
    </source>
</evidence>
<feature type="region of interest" description="Disordered" evidence="1">
    <location>
        <begin position="1145"/>
        <end position="1189"/>
    </location>
</feature>
<dbReference type="Proteomes" id="UP000290401">
    <property type="component" value="Unassembled WGS sequence"/>
</dbReference>
<name>A0AAE5X6K0_9BRAD</name>
<feature type="compositionally biased region" description="Basic and acidic residues" evidence="1">
    <location>
        <begin position="123"/>
        <end position="132"/>
    </location>
</feature>
<feature type="compositionally biased region" description="Polar residues" evidence="1">
    <location>
        <begin position="51"/>
        <end position="63"/>
    </location>
</feature>
<reference evidence="2 4" key="1">
    <citation type="submission" date="2018-06" db="EMBL/GenBank/DDBJ databases">
        <title>Comparative genomics of rhizobia nodulating Arachis hypogaea in China.</title>
        <authorList>
            <person name="Li Y."/>
        </authorList>
    </citation>
    <scope>NUCLEOTIDE SEQUENCE [LARGE SCALE GENOMIC DNA]</scope>
    <source>
        <strain evidence="2 4">CCBAU 51670</strain>
    </source>
</reference>
<evidence type="ECO:0000313" key="5">
    <source>
        <dbReference type="Proteomes" id="UP000290401"/>
    </source>
</evidence>
<dbReference type="AlphaFoldDB" id="A0AAE5X6K0"/>
<evidence type="ECO:0000256" key="1">
    <source>
        <dbReference type="SAM" id="MobiDB-lite"/>
    </source>
</evidence>
<feature type="compositionally biased region" description="Low complexity" evidence="1">
    <location>
        <begin position="1166"/>
        <end position="1189"/>
    </location>
</feature>
<sequence>MGRLEASGGAPESEPDRVMNSRVSWSVDGIDPSVRERAEAAARRAGMSLNDWLNSTLGETASPNFRGPYEQPRQDQRQDQRQDPRSQQMQSQESREVADIHQRLDAITQQIERISKPAAPRQDSSRERDVSREQGVARQLNDAISRLDARLSQISRPQQAQPQQPPAARPAPAPSPVETRHRQADAVERAAAQVYRNSPPLSPASFDVAVAEITARQSELDGFAPRQVPPRAAPSIAPSAAPYAPPMTPMAAPPAPAYTPPPPQAGPDFSSLERHLLKITSQIESLQRPDQTEQAINGFRAELAEIRNAITEAMPRRAIESIENEIRSLHRRIDETRSNGTDGQVLSGIEHALSDIKQVLRTLTPAEQLTGYDEAIRNLGAKLDLILRANDDPSTVRQLEGAISALRGIVSNVASNEALARLSEDVQLLSSKVDQVNRASDRGDSFAVLEQRIAALTAALETRERPQPAESTEHLEAAIRALSDRFDRMQVGNDSASTFAHLEQRVSYLLERLEAASDQRGGNFSRVEDGLHDILRHLERQQATYSALAESRNAAPSPDSGMVDLVKRELSDIRFSQAETNRSTQDSLEAVHNTLGHVVDRLAMIEGDLRAVRTAPPAPAPQPMTAPMPAPMPMAAQLEPAPMAREQRPAQPQQPKYDPKPELPNPAAQQHPQSGFVAAPREFHAAAPAAPPPPMAQQVAPPLPPRAISEILEPHTAPVRAAIAPELPPDHPLEPGTRPSGRPATPSERIAASESAISEIPAAPKEPVSSSSFIAAARRAAQAAAAQPPEKPARGVKAAIAARTKDKAQGKAQAAGSEGGSTITSKIRSLLVGASVVVIVLGTFKMAMNLLDGGSPPPAPQAMENTSQPAPQAPPPVESKPPEQVTPSMTSPTPIGKQSLNNAAPAAGSTASVEIPPAPAAAAPPPAANSDVTGALSGTSRARLGVVQIPPSEKLPDGIAGPALRVAAMKGDATAAYEIGVRFAEGKGVAANYDEAAKWYDRASQAGVVPATFRLGTLYEKGMGVKKDADIARRYYTQAAERGNAKAMHNLAVLDADGGGRGANYKSAAQWFRKAADRGVADSQFNLGILYARGIGVEQNLAESYKWFSLAAAQGDADSSSKRDDVAKRLDPQSLAAAKLAIQTFSAEPQPDDAVNVPTPAGGWDSAPQAAAKPAPKPVATKKSASAAR</sequence>
<feature type="compositionally biased region" description="Pro residues" evidence="1">
    <location>
        <begin position="616"/>
        <end position="632"/>
    </location>
</feature>
<dbReference type="Proteomes" id="UP000288972">
    <property type="component" value="Chromosome"/>
</dbReference>
<evidence type="ECO:0000313" key="3">
    <source>
        <dbReference type="EMBL" id="RXH17740.1"/>
    </source>
</evidence>
<feature type="compositionally biased region" description="Basic and acidic residues" evidence="1">
    <location>
        <begin position="33"/>
        <end position="42"/>
    </location>
</feature>
<feature type="region of interest" description="Disordered" evidence="1">
    <location>
        <begin position="725"/>
        <end position="764"/>
    </location>
</feature>
<dbReference type="Pfam" id="PF08238">
    <property type="entry name" value="Sel1"/>
    <property type="match status" value="4"/>
</dbReference>
<feature type="compositionally biased region" description="Low complexity" evidence="1">
    <location>
        <begin position="746"/>
        <end position="763"/>
    </location>
</feature>
<accession>A0AAE5X6K0</accession>
<dbReference type="InterPro" id="IPR011990">
    <property type="entry name" value="TPR-like_helical_dom_sf"/>
</dbReference>
<feature type="compositionally biased region" description="Pro residues" evidence="1">
    <location>
        <begin position="163"/>
        <end position="175"/>
    </location>
</feature>
<dbReference type="EMBL" id="CP030053">
    <property type="protein sequence ID" value="QAU49624.1"/>
    <property type="molecule type" value="Genomic_DNA"/>
</dbReference>
<evidence type="ECO:0008006" key="6">
    <source>
        <dbReference type="Google" id="ProtNLM"/>
    </source>
</evidence>
<dbReference type="Gene3D" id="1.25.40.10">
    <property type="entry name" value="Tetratricopeptide repeat domain"/>
    <property type="match status" value="1"/>
</dbReference>
<feature type="compositionally biased region" description="Pro residues" evidence="1">
    <location>
        <begin position="916"/>
        <end position="927"/>
    </location>
</feature>
<feature type="region of interest" description="Disordered" evidence="1">
    <location>
        <begin position="855"/>
        <end position="935"/>
    </location>
</feature>
<feature type="region of interest" description="Disordered" evidence="1">
    <location>
        <begin position="613"/>
        <end position="674"/>
    </location>
</feature>
<evidence type="ECO:0000313" key="2">
    <source>
        <dbReference type="EMBL" id="QAU49624.1"/>
    </source>
</evidence>
<dbReference type="PANTHER" id="PTHR43628:SF1">
    <property type="entry name" value="CHITIN SYNTHASE REGULATORY FACTOR 2-RELATED"/>
    <property type="match status" value="1"/>
</dbReference>
<feature type="compositionally biased region" description="Basic and acidic residues" evidence="1">
    <location>
        <begin position="72"/>
        <end position="84"/>
    </location>
</feature>
<dbReference type="InterPro" id="IPR006597">
    <property type="entry name" value="Sel1-like"/>
</dbReference>
<feature type="compositionally biased region" description="Polar residues" evidence="1">
    <location>
        <begin position="885"/>
        <end position="902"/>
    </location>
</feature>
<dbReference type="SMART" id="SM00671">
    <property type="entry name" value="SEL1"/>
    <property type="match status" value="4"/>
</dbReference>
<reference evidence="3 5" key="2">
    <citation type="submission" date="2018-10" db="EMBL/GenBank/DDBJ databases">
        <title>Bradyrhizobium sp. nov., effective nodules isolated from peanut in China.</title>
        <authorList>
            <person name="Li Y."/>
        </authorList>
    </citation>
    <scope>NUCLEOTIDE SEQUENCE [LARGE SCALE GENOMIC DNA]</scope>
    <source>
        <strain evidence="3 5">CCBAU 53426</strain>
    </source>
</reference>
<feature type="compositionally biased region" description="Basic and acidic residues" evidence="1">
    <location>
        <begin position="93"/>
        <end position="104"/>
    </location>
</feature>
<gene>
    <name evidence="3" type="ORF">EAS56_01230</name>
    <name evidence="2" type="ORF">XH91_32525</name>
</gene>
<proteinExistence type="predicted"/>
<dbReference type="KEGG" id="bgz:XH91_32525"/>
<dbReference type="PANTHER" id="PTHR43628">
    <property type="entry name" value="ACTIVATOR OF C KINASE PROTEIN 1-RELATED"/>
    <property type="match status" value="1"/>
</dbReference>
<protein>
    <recommendedName>
        <fullName evidence="6">Localization factor PodJL</fullName>
    </recommendedName>
</protein>
<feature type="region of interest" description="Disordered" evidence="1">
    <location>
        <begin position="1"/>
        <end position="183"/>
    </location>
</feature>
<dbReference type="SUPFAM" id="SSF81901">
    <property type="entry name" value="HCP-like"/>
    <property type="match status" value="1"/>
</dbReference>
<organism evidence="2 4">
    <name type="scientific">Bradyrhizobium guangzhouense</name>
    <dbReference type="NCBI Taxonomy" id="1325095"/>
    <lineage>
        <taxon>Bacteria</taxon>
        <taxon>Pseudomonadati</taxon>
        <taxon>Pseudomonadota</taxon>
        <taxon>Alphaproteobacteria</taxon>
        <taxon>Hyphomicrobiales</taxon>
        <taxon>Nitrobacteraceae</taxon>
        <taxon>Bradyrhizobium</taxon>
    </lineage>
</organism>
<dbReference type="InterPro" id="IPR052945">
    <property type="entry name" value="Mitotic_Regulator"/>
</dbReference>